<accession>A0A7C9QWI1</accession>
<proteinExistence type="predicted"/>
<comment type="caution">
    <text evidence="2">The sequence shown here is derived from an EMBL/GenBank/DDBJ whole genome shotgun (WGS) entry which is preliminary data.</text>
</comment>
<organism evidence="2 3">
    <name type="scientific">Magnetospirillum aberrantis SpK</name>
    <dbReference type="NCBI Taxonomy" id="908842"/>
    <lineage>
        <taxon>Bacteria</taxon>
        <taxon>Pseudomonadati</taxon>
        <taxon>Pseudomonadota</taxon>
        <taxon>Alphaproteobacteria</taxon>
        <taxon>Rhodospirillales</taxon>
        <taxon>Rhodospirillaceae</taxon>
        <taxon>Magnetospirillum</taxon>
    </lineage>
</organism>
<evidence type="ECO:0000313" key="3">
    <source>
        <dbReference type="Proteomes" id="UP000480684"/>
    </source>
</evidence>
<gene>
    <name evidence="2" type="ORF">G4223_12735</name>
</gene>
<evidence type="ECO:0000313" key="2">
    <source>
        <dbReference type="EMBL" id="NFV80976.1"/>
    </source>
</evidence>
<feature type="domain" description="Competence protein CoiA nuclease-like" evidence="1">
    <location>
        <begin position="70"/>
        <end position="149"/>
    </location>
</feature>
<keyword evidence="3" id="KW-1185">Reference proteome</keyword>
<name>A0A7C9QWI1_9PROT</name>
<dbReference type="AlphaFoldDB" id="A0A7C9QWI1"/>
<dbReference type="InterPro" id="IPR010330">
    <property type="entry name" value="CoiA_nuc"/>
</dbReference>
<dbReference type="Proteomes" id="UP000480684">
    <property type="component" value="Unassembled WGS sequence"/>
</dbReference>
<protein>
    <recommendedName>
        <fullName evidence="1">Competence protein CoiA nuclease-like domain-containing protein</fullName>
    </recommendedName>
</protein>
<reference evidence="2 3" key="1">
    <citation type="submission" date="2020-02" db="EMBL/GenBank/DDBJ databases">
        <authorList>
            <person name="Dziuba M."/>
            <person name="Kuznetsov B."/>
            <person name="Mardanov A."/>
            <person name="Ravin N."/>
            <person name="Grouzdev D."/>
        </authorList>
    </citation>
    <scope>NUCLEOTIDE SEQUENCE [LARGE SCALE GENOMIC DNA]</scope>
    <source>
        <strain evidence="2 3">SpK</strain>
    </source>
</reference>
<dbReference type="Pfam" id="PF06054">
    <property type="entry name" value="CoiA_nuc"/>
    <property type="match status" value="1"/>
</dbReference>
<dbReference type="EMBL" id="JAAIYP010000038">
    <property type="protein sequence ID" value="NFV80976.1"/>
    <property type="molecule type" value="Genomic_DNA"/>
</dbReference>
<evidence type="ECO:0000259" key="1">
    <source>
        <dbReference type="Pfam" id="PF06054"/>
    </source>
</evidence>
<dbReference type="RefSeq" id="WP_163680153.1">
    <property type="nucleotide sequence ID" value="NZ_JAAIYP010000038.1"/>
</dbReference>
<sequence length="519" mass="58914">MPQTAFHGDDLLVAADITDPLQWERVRKWSKTNQLLTSCCRTRATAVQNENGFRFFRHHTAPKNCEAGKESIEHEKLKAEAYLVAKRCGYLAQMEASGPNWRADVLVTHPVTGEQSAIEIQKSDQKNHETRERVERHNASGVRSVWFFLRKQDYEEVPPDLIGQGLPAFLLREKSTEERIRELGGLLTALLKGSMVYDKGSDLAKVPLALIGYNYPCGHCGQQWFRTTFAVAYPNRVRGGNKPMAIPLAEASFGEQALSKLRQLTQLTPGKTLKVAPNVEQNLICPHCGAMPDREFLTEDVALQCPYPNFVGAIDIRQHLGFKPGWRKVRPPEPEATMPVQQWQQIIQERLRNITDERERQAQERERQRIVREEQARRRREQRTEELCKRELSALEHRLTPLMSGTEITTWLNQPSQDLAGLCPISSIREHANKHWQEPSAPQSEPVRIISSIADGSLQNNAGILGLTEEQQLLILRNSRHQRRAQRLASAENFGSKVTAFGGLLIGAAIDKIRFRAKK</sequence>